<evidence type="ECO:0000313" key="4">
    <source>
        <dbReference type="Proteomes" id="UP000824120"/>
    </source>
</evidence>
<dbReference type="Proteomes" id="UP000824120">
    <property type="component" value="Chromosome 12"/>
</dbReference>
<keyword evidence="4" id="KW-1185">Reference proteome</keyword>
<dbReference type="GO" id="GO:0008270">
    <property type="term" value="F:zinc ion binding"/>
    <property type="evidence" value="ECO:0007669"/>
    <property type="project" value="UniProtKB-KW"/>
</dbReference>
<dbReference type="Pfam" id="PF00098">
    <property type="entry name" value="zf-CCHC"/>
    <property type="match status" value="1"/>
</dbReference>
<dbReference type="GO" id="GO:0003676">
    <property type="term" value="F:nucleic acid binding"/>
    <property type="evidence" value="ECO:0007669"/>
    <property type="project" value="InterPro"/>
</dbReference>
<gene>
    <name evidence="3" type="ORF">H5410_060462</name>
</gene>
<dbReference type="PANTHER" id="PTHR33054">
    <property type="entry name" value="CCHC-TYPE DOMAIN-CONTAINING PROTEIN"/>
    <property type="match status" value="1"/>
</dbReference>
<dbReference type="PROSITE" id="PS50158">
    <property type="entry name" value="ZF_CCHC"/>
    <property type="match status" value="1"/>
</dbReference>
<protein>
    <recommendedName>
        <fullName evidence="2">CCHC-type domain-containing protein</fullName>
    </recommendedName>
</protein>
<name>A0A9J5W641_SOLCO</name>
<dbReference type="Gene3D" id="4.10.60.10">
    <property type="entry name" value="Zinc finger, CCHC-type"/>
    <property type="match status" value="1"/>
</dbReference>
<dbReference type="InterPro" id="IPR036875">
    <property type="entry name" value="Znf_CCHC_sf"/>
</dbReference>
<dbReference type="PANTHER" id="PTHR33054:SF13">
    <property type="entry name" value="CCHC-TYPE DOMAIN-CONTAINING PROTEIN"/>
    <property type="match status" value="1"/>
</dbReference>
<keyword evidence="1" id="KW-0863">Zinc-finger</keyword>
<evidence type="ECO:0000259" key="2">
    <source>
        <dbReference type="PROSITE" id="PS50158"/>
    </source>
</evidence>
<dbReference type="SUPFAM" id="SSF57756">
    <property type="entry name" value="Retrovirus zinc finger-like domains"/>
    <property type="match status" value="1"/>
</dbReference>
<evidence type="ECO:0000256" key="1">
    <source>
        <dbReference type="PROSITE-ProRule" id="PRU00047"/>
    </source>
</evidence>
<reference evidence="3 4" key="1">
    <citation type="submission" date="2020-09" db="EMBL/GenBank/DDBJ databases">
        <title>De no assembly of potato wild relative species, Solanum commersonii.</title>
        <authorList>
            <person name="Cho K."/>
        </authorList>
    </citation>
    <scope>NUCLEOTIDE SEQUENCE [LARGE SCALE GENOMIC DNA]</scope>
    <source>
        <strain evidence="3">LZ3.2</strain>
        <tissue evidence="3">Leaf</tissue>
    </source>
</reference>
<dbReference type="EMBL" id="JACXVP010000012">
    <property type="protein sequence ID" value="KAG5570696.1"/>
    <property type="molecule type" value="Genomic_DNA"/>
</dbReference>
<dbReference type="InterPro" id="IPR001878">
    <property type="entry name" value="Znf_CCHC"/>
</dbReference>
<keyword evidence="1" id="KW-0479">Metal-binding</keyword>
<sequence>MIQNLRCKTLTYFKFYKDVFLSRVMELPQCNSSHWKSKFIDDLPTLFAERVRKTLRGDSHKRRVEPYREKKRFYKSRQRINKTDTCHKCGRFGHYAKDCKVKEKIKNDDIDDNIKESLCKIMLNFDLGKS</sequence>
<organism evidence="3 4">
    <name type="scientific">Solanum commersonii</name>
    <name type="common">Commerson's wild potato</name>
    <name type="synonym">Commerson's nightshade</name>
    <dbReference type="NCBI Taxonomy" id="4109"/>
    <lineage>
        <taxon>Eukaryota</taxon>
        <taxon>Viridiplantae</taxon>
        <taxon>Streptophyta</taxon>
        <taxon>Embryophyta</taxon>
        <taxon>Tracheophyta</taxon>
        <taxon>Spermatophyta</taxon>
        <taxon>Magnoliopsida</taxon>
        <taxon>eudicotyledons</taxon>
        <taxon>Gunneridae</taxon>
        <taxon>Pentapetalae</taxon>
        <taxon>asterids</taxon>
        <taxon>lamiids</taxon>
        <taxon>Solanales</taxon>
        <taxon>Solanaceae</taxon>
        <taxon>Solanoideae</taxon>
        <taxon>Solaneae</taxon>
        <taxon>Solanum</taxon>
    </lineage>
</organism>
<dbReference type="AlphaFoldDB" id="A0A9J5W641"/>
<comment type="caution">
    <text evidence="3">The sequence shown here is derived from an EMBL/GenBank/DDBJ whole genome shotgun (WGS) entry which is preliminary data.</text>
</comment>
<feature type="domain" description="CCHC-type" evidence="2">
    <location>
        <begin position="86"/>
        <end position="100"/>
    </location>
</feature>
<accession>A0A9J5W641</accession>
<dbReference type="SMART" id="SM00343">
    <property type="entry name" value="ZnF_C2HC"/>
    <property type="match status" value="1"/>
</dbReference>
<keyword evidence="1" id="KW-0862">Zinc</keyword>
<dbReference type="OrthoDB" id="1735266at2759"/>
<evidence type="ECO:0000313" key="3">
    <source>
        <dbReference type="EMBL" id="KAG5570696.1"/>
    </source>
</evidence>
<proteinExistence type="predicted"/>